<proteinExistence type="predicted"/>
<keyword evidence="4 6" id="KW-1133">Transmembrane helix</keyword>
<feature type="transmembrane region" description="Helical" evidence="6">
    <location>
        <begin position="44"/>
        <end position="69"/>
    </location>
</feature>
<dbReference type="InterPro" id="IPR036188">
    <property type="entry name" value="FAD/NAD-bd_sf"/>
</dbReference>
<keyword evidence="3 6" id="KW-0812">Transmembrane</keyword>
<organism evidence="7 8">
    <name type="scientific">Anthostomella pinea</name>
    <dbReference type="NCBI Taxonomy" id="933095"/>
    <lineage>
        <taxon>Eukaryota</taxon>
        <taxon>Fungi</taxon>
        <taxon>Dikarya</taxon>
        <taxon>Ascomycota</taxon>
        <taxon>Pezizomycotina</taxon>
        <taxon>Sordariomycetes</taxon>
        <taxon>Xylariomycetidae</taxon>
        <taxon>Xylariales</taxon>
        <taxon>Xylariaceae</taxon>
        <taxon>Anthostomella</taxon>
    </lineage>
</organism>
<accession>A0AAI8VB53</accession>
<dbReference type="SUPFAM" id="SSF51905">
    <property type="entry name" value="FAD/NAD(P)-binding domain"/>
    <property type="match status" value="1"/>
</dbReference>
<evidence type="ECO:0000313" key="8">
    <source>
        <dbReference type="Proteomes" id="UP001295740"/>
    </source>
</evidence>
<evidence type="ECO:0000256" key="5">
    <source>
        <dbReference type="ARBA" id="ARBA00023136"/>
    </source>
</evidence>
<dbReference type="EMBL" id="CAUWAG010000003">
    <property type="protein sequence ID" value="CAJ2501146.1"/>
    <property type="molecule type" value="Genomic_DNA"/>
</dbReference>
<dbReference type="InterPro" id="IPR036259">
    <property type="entry name" value="MFS_trans_sf"/>
</dbReference>
<dbReference type="GO" id="GO:0022857">
    <property type="term" value="F:transmembrane transporter activity"/>
    <property type="evidence" value="ECO:0007669"/>
    <property type="project" value="TreeGrafter"/>
</dbReference>
<name>A0AAI8VB53_9PEZI</name>
<feature type="transmembrane region" description="Helical" evidence="6">
    <location>
        <begin position="81"/>
        <end position="102"/>
    </location>
</feature>
<keyword evidence="2" id="KW-0813">Transport</keyword>
<evidence type="ECO:0000256" key="1">
    <source>
        <dbReference type="ARBA" id="ARBA00004141"/>
    </source>
</evidence>
<keyword evidence="8" id="KW-1185">Reference proteome</keyword>
<dbReference type="Gene3D" id="3.50.50.60">
    <property type="entry name" value="FAD/NAD(P)-binding domain"/>
    <property type="match status" value="2"/>
</dbReference>
<evidence type="ECO:0000256" key="6">
    <source>
        <dbReference type="SAM" id="Phobius"/>
    </source>
</evidence>
<protein>
    <submittedName>
        <fullName evidence="7">Uu.00g039990.m01.CDS01</fullName>
    </submittedName>
</protein>
<dbReference type="PANTHER" id="PTHR43791">
    <property type="entry name" value="PERMEASE-RELATED"/>
    <property type="match status" value="1"/>
</dbReference>
<dbReference type="Gene3D" id="3.30.9.10">
    <property type="entry name" value="D-Amino Acid Oxidase, subunit A, domain 2"/>
    <property type="match status" value="1"/>
</dbReference>
<feature type="transmembrane region" description="Helical" evidence="6">
    <location>
        <begin position="134"/>
        <end position="157"/>
    </location>
</feature>
<evidence type="ECO:0000256" key="3">
    <source>
        <dbReference type="ARBA" id="ARBA00022692"/>
    </source>
</evidence>
<sequence length="320" mass="35036">MNARFLSAEQKFHAVQRLAENRTGIRNAKWKWDQVWEALLDVKIWIIVVFNVVINIPNGGLVTFGSIIINDLDFSSLDASLLTMPFGVLATSGAWFFSYIAARWHNRRTLVACIALLLPILGTSLVYGLPKSNIAGQMVGLYFMYFYWPPYVIGIWLPQANTAVKIHLGEEVKSLLYTGNTCKGATTVSGKQYQAPLTILTLGALLAAVLPQLTPAEADKLRAGAGYTHYTQVAGSDAKLSVPPENNAFIPAQDEAAIRRLLRETLPALADRPLINRTMCWVADTGDTEYVIDFVPNKKGVMVVSGDSGHAFKILPVVGG</sequence>
<dbReference type="AlphaFoldDB" id="A0AAI8VB53"/>
<keyword evidence="5 6" id="KW-0472">Membrane</keyword>
<evidence type="ECO:0000313" key="7">
    <source>
        <dbReference type="EMBL" id="CAJ2501146.1"/>
    </source>
</evidence>
<gene>
    <name evidence="7" type="ORF">KHLLAP_LOCUS1614</name>
</gene>
<evidence type="ECO:0000256" key="4">
    <source>
        <dbReference type="ARBA" id="ARBA00022989"/>
    </source>
</evidence>
<feature type="transmembrane region" description="Helical" evidence="6">
    <location>
        <begin position="109"/>
        <end position="128"/>
    </location>
</feature>
<dbReference type="Gene3D" id="1.20.1250.20">
    <property type="entry name" value="MFS general substrate transporter like domains"/>
    <property type="match status" value="1"/>
</dbReference>
<dbReference type="GO" id="GO:0016020">
    <property type="term" value="C:membrane"/>
    <property type="evidence" value="ECO:0007669"/>
    <property type="project" value="UniProtKB-SubCell"/>
</dbReference>
<dbReference type="SUPFAM" id="SSF103473">
    <property type="entry name" value="MFS general substrate transporter"/>
    <property type="match status" value="1"/>
</dbReference>
<comment type="caution">
    <text evidence="7">The sequence shown here is derived from an EMBL/GenBank/DDBJ whole genome shotgun (WGS) entry which is preliminary data.</text>
</comment>
<evidence type="ECO:0000256" key="2">
    <source>
        <dbReference type="ARBA" id="ARBA00022448"/>
    </source>
</evidence>
<reference evidence="7" key="1">
    <citation type="submission" date="2023-10" db="EMBL/GenBank/DDBJ databases">
        <authorList>
            <person name="Hackl T."/>
        </authorList>
    </citation>
    <scope>NUCLEOTIDE SEQUENCE</scope>
</reference>
<comment type="subcellular location">
    <subcellularLocation>
        <location evidence="1">Membrane</location>
        <topology evidence="1">Multi-pass membrane protein</topology>
    </subcellularLocation>
</comment>
<dbReference type="Proteomes" id="UP001295740">
    <property type="component" value="Unassembled WGS sequence"/>
</dbReference>
<dbReference type="PANTHER" id="PTHR43791:SF41">
    <property type="entry name" value="MAJOR FACILITATOR SUPERFAMILY (MFS) PROFILE DOMAIN-CONTAINING PROTEIN"/>
    <property type="match status" value="1"/>
</dbReference>